<dbReference type="Proteomes" id="UP001162164">
    <property type="component" value="Unassembled WGS sequence"/>
</dbReference>
<comment type="caution">
    <text evidence="1">The sequence shown here is derived from an EMBL/GenBank/DDBJ whole genome shotgun (WGS) entry which is preliminary data.</text>
</comment>
<dbReference type="EMBL" id="JAPWTJ010002773">
    <property type="protein sequence ID" value="KAJ8964469.1"/>
    <property type="molecule type" value="Genomic_DNA"/>
</dbReference>
<proteinExistence type="predicted"/>
<protein>
    <submittedName>
        <fullName evidence="1">Uncharacterized protein</fullName>
    </submittedName>
</protein>
<organism evidence="1 2">
    <name type="scientific">Molorchus minor</name>
    <dbReference type="NCBI Taxonomy" id="1323400"/>
    <lineage>
        <taxon>Eukaryota</taxon>
        <taxon>Metazoa</taxon>
        <taxon>Ecdysozoa</taxon>
        <taxon>Arthropoda</taxon>
        <taxon>Hexapoda</taxon>
        <taxon>Insecta</taxon>
        <taxon>Pterygota</taxon>
        <taxon>Neoptera</taxon>
        <taxon>Endopterygota</taxon>
        <taxon>Coleoptera</taxon>
        <taxon>Polyphaga</taxon>
        <taxon>Cucujiformia</taxon>
        <taxon>Chrysomeloidea</taxon>
        <taxon>Cerambycidae</taxon>
        <taxon>Lamiinae</taxon>
        <taxon>Monochamini</taxon>
        <taxon>Molorchus</taxon>
    </lineage>
</organism>
<evidence type="ECO:0000313" key="2">
    <source>
        <dbReference type="Proteomes" id="UP001162164"/>
    </source>
</evidence>
<keyword evidence="2" id="KW-1185">Reference proteome</keyword>
<gene>
    <name evidence="1" type="ORF">NQ317_003723</name>
</gene>
<evidence type="ECO:0000313" key="1">
    <source>
        <dbReference type="EMBL" id="KAJ8964469.1"/>
    </source>
</evidence>
<name>A0ABQ9ISW5_9CUCU</name>
<sequence>MTAVIHEGDVCDTSRRKSTRLKFTERTEGKFSCILSFSLGLFQFSLHRSRHLESKLLQKCPDTKNTKTDSWLQSLI</sequence>
<accession>A0ABQ9ISW5</accession>
<reference evidence="1" key="1">
    <citation type="journal article" date="2023" name="Insect Mol. Biol.">
        <title>Genome sequencing provides insights into the evolution of gene families encoding plant cell wall-degrading enzymes in longhorned beetles.</title>
        <authorList>
            <person name="Shin N.R."/>
            <person name="Okamura Y."/>
            <person name="Kirsch R."/>
            <person name="Pauchet Y."/>
        </authorList>
    </citation>
    <scope>NUCLEOTIDE SEQUENCE</scope>
    <source>
        <strain evidence="1">MMC_N1</strain>
    </source>
</reference>